<feature type="transmembrane region" description="Helical" evidence="1">
    <location>
        <begin position="12"/>
        <end position="34"/>
    </location>
</feature>
<evidence type="ECO:0000256" key="1">
    <source>
        <dbReference type="SAM" id="Phobius"/>
    </source>
</evidence>
<dbReference type="Proteomes" id="UP000197025">
    <property type="component" value="Unassembled WGS sequence"/>
</dbReference>
<keyword evidence="3" id="KW-1185">Reference proteome</keyword>
<organism evidence="2 3">
    <name type="scientific">Thermoflexus hugenholtzii JAD2</name>
    <dbReference type="NCBI Taxonomy" id="877466"/>
    <lineage>
        <taxon>Bacteria</taxon>
        <taxon>Bacillati</taxon>
        <taxon>Chloroflexota</taxon>
        <taxon>Thermoflexia</taxon>
        <taxon>Thermoflexales</taxon>
        <taxon>Thermoflexaceae</taxon>
        <taxon>Thermoflexus</taxon>
    </lineage>
</organism>
<dbReference type="EMBL" id="FYEK01000020">
    <property type="protein sequence ID" value="SNB61932.1"/>
    <property type="molecule type" value="Genomic_DNA"/>
</dbReference>
<protein>
    <submittedName>
        <fullName evidence="2">Uncharacterized protein</fullName>
    </submittedName>
</protein>
<keyword evidence="1" id="KW-0472">Membrane</keyword>
<gene>
    <name evidence="2" type="ORF">SAMN02746019_00027770</name>
</gene>
<sequence length="97" mass="10333">MGRFMSLRVIAWALRAAGLLMGIGIGLALCSAWIPGGLGFFRMPSPLEGVLLLGAGLLYALLLYGAGELIELLLAIEDHVRTMAEHFRRQGPPSAVS</sequence>
<feature type="transmembrane region" description="Helical" evidence="1">
    <location>
        <begin position="54"/>
        <end position="76"/>
    </location>
</feature>
<evidence type="ECO:0000313" key="3">
    <source>
        <dbReference type="Proteomes" id="UP000197025"/>
    </source>
</evidence>
<name>A0A212QQY2_9CHLR</name>
<dbReference type="AlphaFoldDB" id="A0A212QQY2"/>
<dbReference type="RefSeq" id="WP_088570694.1">
    <property type="nucleotide sequence ID" value="NZ_FYEK01000020.1"/>
</dbReference>
<keyword evidence="1" id="KW-1133">Transmembrane helix</keyword>
<keyword evidence="1" id="KW-0812">Transmembrane</keyword>
<accession>A0A212QQY2</accession>
<proteinExistence type="predicted"/>
<dbReference type="InParanoid" id="A0A212QQY2"/>
<evidence type="ECO:0000313" key="2">
    <source>
        <dbReference type="EMBL" id="SNB61932.1"/>
    </source>
</evidence>
<reference evidence="3" key="1">
    <citation type="submission" date="2017-06" db="EMBL/GenBank/DDBJ databases">
        <authorList>
            <person name="Varghese N."/>
            <person name="Submissions S."/>
        </authorList>
    </citation>
    <scope>NUCLEOTIDE SEQUENCE [LARGE SCALE GENOMIC DNA]</scope>
    <source>
        <strain evidence="3">JAD2</strain>
    </source>
</reference>